<feature type="chain" id="PRO_5010292325" description="Lipoprotein" evidence="1">
    <location>
        <begin position="27"/>
        <end position="173"/>
    </location>
</feature>
<evidence type="ECO:0000256" key="1">
    <source>
        <dbReference type="SAM" id="SignalP"/>
    </source>
</evidence>
<evidence type="ECO:0000313" key="2">
    <source>
        <dbReference type="EMBL" id="SDD86910.1"/>
    </source>
</evidence>
<dbReference type="STRING" id="637679.GCA_001550055_01214"/>
<evidence type="ECO:0000313" key="3">
    <source>
        <dbReference type="Proteomes" id="UP000183685"/>
    </source>
</evidence>
<dbReference type="RefSeq" id="WP_068302309.1">
    <property type="nucleotide sequence ID" value="NZ_FNAK01000003.1"/>
</dbReference>
<name>A0A1G6Y978_9PROT</name>
<organism evidence="2 3">
    <name type="scientific">Kordiimonas lacus</name>
    <dbReference type="NCBI Taxonomy" id="637679"/>
    <lineage>
        <taxon>Bacteria</taxon>
        <taxon>Pseudomonadati</taxon>
        <taxon>Pseudomonadota</taxon>
        <taxon>Alphaproteobacteria</taxon>
        <taxon>Kordiimonadales</taxon>
        <taxon>Kordiimonadaceae</taxon>
        <taxon>Kordiimonas</taxon>
    </lineage>
</organism>
<dbReference type="EMBL" id="FNAK01000003">
    <property type="protein sequence ID" value="SDD86910.1"/>
    <property type="molecule type" value="Genomic_DNA"/>
</dbReference>
<dbReference type="NCBIfam" id="NF047637">
    <property type="entry name" value="lipo_CC0125"/>
    <property type="match status" value="1"/>
</dbReference>
<dbReference type="Proteomes" id="UP000183685">
    <property type="component" value="Unassembled WGS sequence"/>
</dbReference>
<proteinExistence type="predicted"/>
<protein>
    <recommendedName>
        <fullName evidence="4">Lipoprotein</fullName>
    </recommendedName>
</protein>
<evidence type="ECO:0008006" key="4">
    <source>
        <dbReference type="Google" id="ProtNLM"/>
    </source>
</evidence>
<feature type="signal peptide" evidence="1">
    <location>
        <begin position="1"/>
        <end position="26"/>
    </location>
</feature>
<reference evidence="2 3" key="1">
    <citation type="submission" date="2016-10" db="EMBL/GenBank/DDBJ databases">
        <authorList>
            <person name="de Groot N.N."/>
        </authorList>
    </citation>
    <scope>NUCLEOTIDE SEQUENCE [LARGE SCALE GENOMIC DNA]</scope>
    <source>
        <strain evidence="2 3">CGMCC 1.9109</strain>
    </source>
</reference>
<sequence>MNKSTLILSVALFVAACAGSNNRYMAASEPGDFGYYEQALADDRYRVVYKSKGDNLAEAKDYALLRSAELTLQKGYTWFEIVDRSTTQSKDDDHDNAVADMRIHATTYRECGILACRTVTHPTYIESGFANRPTSARESTATIIEIKMGAGAKPDAGRFYDAAKLADTIRERQ</sequence>
<keyword evidence="3" id="KW-1185">Reference proteome</keyword>
<gene>
    <name evidence="2" type="ORF">SAMN04488071_1534</name>
</gene>
<keyword evidence="1" id="KW-0732">Signal</keyword>
<dbReference type="PROSITE" id="PS51257">
    <property type="entry name" value="PROKAR_LIPOPROTEIN"/>
    <property type="match status" value="1"/>
</dbReference>
<accession>A0A1G6Y978</accession>
<dbReference type="AlphaFoldDB" id="A0A1G6Y978"/>